<feature type="domain" description="UTP23 sensor motif region" evidence="8">
    <location>
        <begin position="143"/>
        <end position="161"/>
    </location>
</feature>
<evidence type="ECO:0000256" key="2">
    <source>
        <dbReference type="ARBA" id="ARBA00022517"/>
    </source>
</evidence>
<dbReference type="Proteomes" id="UP001054945">
    <property type="component" value="Unassembled WGS sequence"/>
</dbReference>
<dbReference type="PANTHER" id="PTHR12416">
    <property type="entry name" value="RRNA-PROCESSING PROTEIN UTP23 HOMOLOG"/>
    <property type="match status" value="1"/>
</dbReference>
<evidence type="ECO:0000256" key="6">
    <source>
        <dbReference type="ARBA" id="ARBA00038503"/>
    </source>
</evidence>
<organism evidence="9 10">
    <name type="scientific">Caerostris extrusa</name>
    <name type="common">Bark spider</name>
    <name type="synonym">Caerostris bankana</name>
    <dbReference type="NCBI Taxonomy" id="172846"/>
    <lineage>
        <taxon>Eukaryota</taxon>
        <taxon>Metazoa</taxon>
        <taxon>Ecdysozoa</taxon>
        <taxon>Arthropoda</taxon>
        <taxon>Chelicerata</taxon>
        <taxon>Arachnida</taxon>
        <taxon>Araneae</taxon>
        <taxon>Araneomorphae</taxon>
        <taxon>Entelegynae</taxon>
        <taxon>Araneoidea</taxon>
        <taxon>Araneidae</taxon>
        <taxon>Caerostris</taxon>
    </lineage>
</organism>
<keyword evidence="3" id="KW-0698">rRNA processing</keyword>
<keyword evidence="4" id="KW-0539">Nucleus</keyword>
<dbReference type="Pfam" id="PF04900">
    <property type="entry name" value="Fcf1"/>
    <property type="match status" value="1"/>
</dbReference>
<proteinExistence type="inferred from homology"/>
<evidence type="ECO:0000256" key="4">
    <source>
        <dbReference type="ARBA" id="ARBA00023242"/>
    </source>
</evidence>
<name>A0AAV4SDY6_CAEEX</name>
<dbReference type="InterPro" id="IPR057776">
    <property type="entry name" value="UTP23_sensor"/>
</dbReference>
<evidence type="ECO:0000256" key="5">
    <source>
        <dbReference type="ARBA" id="ARBA00037300"/>
    </source>
</evidence>
<dbReference type="Gene3D" id="3.40.50.1010">
    <property type="entry name" value="5'-nuclease"/>
    <property type="match status" value="1"/>
</dbReference>
<evidence type="ECO:0000313" key="9">
    <source>
        <dbReference type="EMBL" id="GIY31164.1"/>
    </source>
</evidence>
<comment type="function">
    <text evidence="5">Involved in rRNA-processing and ribosome biogenesis.</text>
</comment>
<evidence type="ECO:0000259" key="8">
    <source>
        <dbReference type="Pfam" id="PF24779"/>
    </source>
</evidence>
<keyword evidence="2" id="KW-0690">Ribosome biogenesis</keyword>
<evidence type="ECO:0000256" key="1">
    <source>
        <dbReference type="ARBA" id="ARBA00004604"/>
    </source>
</evidence>
<evidence type="ECO:0000256" key="7">
    <source>
        <dbReference type="SAM" id="MobiDB-lite"/>
    </source>
</evidence>
<sequence length="200" mass="22302">MPKYLEDPDVRLYTTPCVIMETEGLGPKAYGAMRIVKQFKVRKCGHEKNSTISAEECILSMVKDNNPDHLMVATTDAQLSMKCRLLPGVPLLYVSYNAINLEKPSDISLGFANKKMKAAIELSEQQKATLNKLKPIEEKIPVRKKRKAKGPNPLSCKKKKKIKLDPSAPQTVQISKKKRKKKSKQNTSLSTSTTDANSNS</sequence>
<keyword evidence="10" id="KW-1185">Reference proteome</keyword>
<dbReference type="GO" id="GO:0032040">
    <property type="term" value="C:small-subunit processome"/>
    <property type="evidence" value="ECO:0007669"/>
    <property type="project" value="InterPro"/>
</dbReference>
<feature type="region of interest" description="Disordered" evidence="7">
    <location>
        <begin position="143"/>
        <end position="200"/>
    </location>
</feature>
<dbReference type="InterPro" id="IPR006984">
    <property type="entry name" value="Fcf1/UTP23"/>
</dbReference>
<accession>A0AAV4SDY6</accession>
<feature type="compositionally biased region" description="Polar residues" evidence="7">
    <location>
        <begin position="185"/>
        <end position="200"/>
    </location>
</feature>
<dbReference type="SUPFAM" id="SSF88723">
    <property type="entry name" value="PIN domain-like"/>
    <property type="match status" value="1"/>
</dbReference>
<protein>
    <submittedName>
        <fullName evidence="9">rRNA-processing protein UTP23</fullName>
    </submittedName>
</protein>
<evidence type="ECO:0000256" key="3">
    <source>
        <dbReference type="ARBA" id="ARBA00022552"/>
    </source>
</evidence>
<dbReference type="InterPro" id="IPR029060">
    <property type="entry name" value="PIN-like_dom_sf"/>
</dbReference>
<dbReference type="GO" id="GO:0006364">
    <property type="term" value="P:rRNA processing"/>
    <property type="evidence" value="ECO:0007669"/>
    <property type="project" value="UniProtKB-KW"/>
</dbReference>
<dbReference type="AlphaFoldDB" id="A0AAV4SDY6"/>
<comment type="subcellular location">
    <subcellularLocation>
        <location evidence="1">Nucleus</location>
        <location evidence="1">Nucleolus</location>
    </subcellularLocation>
</comment>
<comment type="caution">
    <text evidence="9">The sequence shown here is derived from an EMBL/GenBank/DDBJ whole genome shotgun (WGS) entry which is preliminary data.</text>
</comment>
<reference evidence="9 10" key="1">
    <citation type="submission" date="2021-06" db="EMBL/GenBank/DDBJ databases">
        <title>Caerostris extrusa draft genome.</title>
        <authorList>
            <person name="Kono N."/>
            <person name="Arakawa K."/>
        </authorList>
    </citation>
    <scope>NUCLEOTIDE SEQUENCE [LARGE SCALE GENOMIC DNA]</scope>
</reference>
<dbReference type="Pfam" id="PF24779">
    <property type="entry name" value="UTP23_sensor"/>
    <property type="match status" value="1"/>
</dbReference>
<feature type="compositionally biased region" description="Basic residues" evidence="7">
    <location>
        <begin position="175"/>
        <end position="184"/>
    </location>
</feature>
<comment type="similarity">
    <text evidence="6">Belongs to the UTP23/FCF1 family. UTP23 subfamily.</text>
</comment>
<dbReference type="EMBL" id="BPLR01009335">
    <property type="protein sequence ID" value="GIY31164.1"/>
    <property type="molecule type" value="Genomic_DNA"/>
</dbReference>
<evidence type="ECO:0000313" key="10">
    <source>
        <dbReference type="Proteomes" id="UP001054945"/>
    </source>
</evidence>
<gene>
    <name evidence="9" type="primary">UTP23</name>
    <name evidence="9" type="ORF">CEXT_336881</name>
</gene>